<dbReference type="GO" id="GO:0008999">
    <property type="term" value="F:protein-N-terminal-alanine acetyltransferase activity"/>
    <property type="evidence" value="ECO:0007669"/>
    <property type="project" value="TreeGrafter"/>
</dbReference>
<evidence type="ECO:0000313" key="3">
    <source>
        <dbReference type="Proteomes" id="UP000237082"/>
    </source>
</evidence>
<dbReference type="PANTHER" id="PTHR43441">
    <property type="entry name" value="RIBOSOMAL-PROTEIN-SERINE ACETYLTRANSFERASE"/>
    <property type="match status" value="1"/>
</dbReference>
<accession>A0A2S5DDK8</accession>
<dbReference type="GO" id="GO:1990189">
    <property type="term" value="F:protein N-terminal-serine acetyltransferase activity"/>
    <property type="evidence" value="ECO:0007669"/>
    <property type="project" value="TreeGrafter"/>
</dbReference>
<evidence type="ECO:0000313" key="2">
    <source>
        <dbReference type="EMBL" id="POZ61062.1"/>
    </source>
</evidence>
<gene>
    <name evidence="2" type="ORF">C2I19_15330</name>
</gene>
<dbReference type="OrthoDB" id="5295305at2"/>
<dbReference type="Pfam" id="PF13302">
    <property type="entry name" value="Acetyltransf_3"/>
    <property type="match status" value="1"/>
</dbReference>
<keyword evidence="2" id="KW-0808">Transferase</keyword>
<dbReference type="InterPro" id="IPR000182">
    <property type="entry name" value="GNAT_dom"/>
</dbReference>
<dbReference type="Gene3D" id="3.40.630.30">
    <property type="match status" value="1"/>
</dbReference>
<keyword evidence="3" id="KW-1185">Reference proteome</keyword>
<dbReference type="InterPro" id="IPR016181">
    <property type="entry name" value="Acyl_CoA_acyltransferase"/>
</dbReference>
<dbReference type="PROSITE" id="PS51186">
    <property type="entry name" value="GNAT"/>
    <property type="match status" value="1"/>
</dbReference>
<name>A0A2S5DDK8_9NEIS</name>
<dbReference type="EMBL" id="PQWB01000073">
    <property type="protein sequence ID" value="POZ61062.1"/>
    <property type="molecule type" value="Genomic_DNA"/>
</dbReference>
<sequence length="250" mass="27489">MNARPAADWSALIQPGARDGLGLSVGYALADWRGAIWPPPRALEGRWCRLEALDVGRHGEALFAHLHADEDGANWTYMNQGPFANQGDFLSWLAGVAIGGTAFYYAIVDMGSGAALGLAAYMNVEADAGCLEVGGLHFSAAMRRGRLATEALYLLLRQAFELGFRRCEWRCDAHNAASVRAALRLGFVFECLWRKRRVSKGRNRDAACFSLLDGEWPARGRALEAWLHPANFDRYGAQRRRLAEFAGESG</sequence>
<reference evidence="3" key="1">
    <citation type="submission" date="2018-02" db="EMBL/GenBank/DDBJ databases">
        <authorList>
            <person name="O'Hara-Hanley K."/>
            <person name="Soby S."/>
        </authorList>
    </citation>
    <scope>NUCLEOTIDE SEQUENCE [LARGE SCALE GENOMIC DNA]</scope>
    <source>
        <strain evidence="3">MWU14-2602</strain>
    </source>
</reference>
<comment type="caution">
    <text evidence="2">The sequence shown here is derived from an EMBL/GenBank/DDBJ whole genome shotgun (WGS) entry which is preliminary data.</text>
</comment>
<organism evidence="2 3">
    <name type="scientific">Chromobacterium alticapitis</name>
    <dbReference type="NCBI Taxonomy" id="2073169"/>
    <lineage>
        <taxon>Bacteria</taxon>
        <taxon>Pseudomonadati</taxon>
        <taxon>Pseudomonadota</taxon>
        <taxon>Betaproteobacteria</taxon>
        <taxon>Neisseriales</taxon>
        <taxon>Chromobacteriaceae</taxon>
        <taxon>Chromobacterium</taxon>
    </lineage>
</organism>
<dbReference type="PANTHER" id="PTHR43441:SF2">
    <property type="entry name" value="FAMILY ACETYLTRANSFERASE, PUTATIVE (AFU_ORTHOLOGUE AFUA_7G00850)-RELATED"/>
    <property type="match status" value="1"/>
</dbReference>
<proteinExistence type="predicted"/>
<evidence type="ECO:0000259" key="1">
    <source>
        <dbReference type="PROSITE" id="PS51186"/>
    </source>
</evidence>
<protein>
    <submittedName>
        <fullName evidence="2">GNAT family N-acetyltransferase</fullName>
    </submittedName>
</protein>
<feature type="domain" description="N-acetyltransferase" evidence="1">
    <location>
        <begin position="61"/>
        <end position="205"/>
    </location>
</feature>
<dbReference type="FunFam" id="3.40.630.30:FF:000047">
    <property type="entry name" value="Acetyltransferase, GNAT family"/>
    <property type="match status" value="1"/>
</dbReference>
<dbReference type="SUPFAM" id="SSF55729">
    <property type="entry name" value="Acyl-CoA N-acyltransferases (Nat)"/>
    <property type="match status" value="1"/>
</dbReference>
<dbReference type="GO" id="GO:0005737">
    <property type="term" value="C:cytoplasm"/>
    <property type="evidence" value="ECO:0007669"/>
    <property type="project" value="TreeGrafter"/>
</dbReference>
<dbReference type="AlphaFoldDB" id="A0A2S5DDK8"/>
<dbReference type="InterPro" id="IPR051908">
    <property type="entry name" value="Ribosomal_N-acetyltransferase"/>
</dbReference>
<dbReference type="Proteomes" id="UP000237082">
    <property type="component" value="Unassembled WGS sequence"/>
</dbReference>